<name>A0A5J5BZ33_9ASTE</name>
<dbReference type="Proteomes" id="UP000325577">
    <property type="component" value="Linkage Group LG1"/>
</dbReference>
<feature type="compositionally biased region" description="Basic and acidic residues" evidence="1">
    <location>
        <begin position="15"/>
        <end position="24"/>
    </location>
</feature>
<gene>
    <name evidence="2" type="ORF">F0562_004511</name>
</gene>
<proteinExistence type="predicted"/>
<keyword evidence="3" id="KW-1185">Reference proteome</keyword>
<evidence type="ECO:0000256" key="1">
    <source>
        <dbReference type="SAM" id="MobiDB-lite"/>
    </source>
</evidence>
<evidence type="ECO:0000313" key="3">
    <source>
        <dbReference type="Proteomes" id="UP000325577"/>
    </source>
</evidence>
<dbReference type="EMBL" id="CM018032">
    <property type="protein sequence ID" value="KAA8548228.1"/>
    <property type="molecule type" value="Genomic_DNA"/>
</dbReference>
<reference evidence="2 3" key="1">
    <citation type="submission" date="2019-09" db="EMBL/GenBank/DDBJ databases">
        <title>A chromosome-level genome assembly of the Chinese tupelo Nyssa sinensis.</title>
        <authorList>
            <person name="Yang X."/>
            <person name="Kang M."/>
            <person name="Yang Y."/>
            <person name="Xiong H."/>
            <person name="Wang M."/>
            <person name="Zhang Z."/>
            <person name="Wang Z."/>
            <person name="Wu H."/>
            <person name="Ma T."/>
            <person name="Liu J."/>
            <person name="Xi Z."/>
        </authorList>
    </citation>
    <scope>NUCLEOTIDE SEQUENCE [LARGE SCALE GENOMIC DNA]</scope>
    <source>
        <strain evidence="2">J267</strain>
        <tissue evidence="2">Leaf</tissue>
    </source>
</reference>
<protein>
    <submittedName>
        <fullName evidence="2">Uncharacterized protein</fullName>
    </submittedName>
</protein>
<dbReference type="AlphaFoldDB" id="A0A5J5BZ33"/>
<accession>A0A5J5BZ33</accession>
<feature type="region of interest" description="Disordered" evidence="1">
    <location>
        <begin position="1"/>
        <end position="26"/>
    </location>
</feature>
<evidence type="ECO:0000313" key="2">
    <source>
        <dbReference type="EMBL" id="KAA8548228.1"/>
    </source>
</evidence>
<organism evidence="2 3">
    <name type="scientific">Nyssa sinensis</name>
    <dbReference type="NCBI Taxonomy" id="561372"/>
    <lineage>
        <taxon>Eukaryota</taxon>
        <taxon>Viridiplantae</taxon>
        <taxon>Streptophyta</taxon>
        <taxon>Embryophyta</taxon>
        <taxon>Tracheophyta</taxon>
        <taxon>Spermatophyta</taxon>
        <taxon>Magnoliopsida</taxon>
        <taxon>eudicotyledons</taxon>
        <taxon>Gunneridae</taxon>
        <taxon>Pentapetalae</taxon>
        <taxon>asterids</taxon>
        <taxon>Cornales</taxon>
        <taxon>Nyssaceae</taxon>
        <taxon>Nyssa</taxon>
    </lineage>
</organism>
<sequence length="109" mass="12661">MQAKGGSLRTSWTRKSREAAKRGEAAPNLEFNHRISKKPYRAKRKKMKKTTGNFLKEDFPIDCILCSFLGLCSFAWDRLLVHVSSLGNCVRQYTYYIILFFGYTLMIKL</sequence>